<dbReference type="OrthoDB" id="5294470at2"/>
<evidence type="ECO:0008006" key="4">
    <source>
        <dbReference type="Google" id="ProtNLM"/>
    </source>
</evidence>
<evidence type="ECO:0000313" key="2">
    <source>
        <dbReference type="EMBL" id="PVZ69505.1"/>
    </source>
</evidence>
<reference evidence="2 3" key="1">
    <citation type="submission" date="2018-04" db="EMBL/GenBank/DDBJ databases">
        <title>Thalassorhabdus spongiae gen. nov., sp. nov., isolated from a marine sponge in South-West Iceland.</title>
        <authorList>
            <person name="Knobloch S."/>
            <person name="Daussin A."/>
            <person name="Johannsson R."/>
            <person name="Marteinsson V.T."/>
        </authorList>
    </citation>
    <scope>NUCLEOTIDE SEQUENCE [LARGE SCALE GENOMIC DNA]</scope>
    <source>
        <strain evidence="2 3">Hp12</strain>
    </source>
</reference>
<feature type="compositionally biased region" description="Basic residues" evidence="1">
    <location>
        <begin position="18"/>
        <end position="31"/>
    </location>
</feature>
<evidence type="ECO:0000313" key="3">
    <source>
        <dbReference type="Proteomes" id="UP000244906"/>
    </source>
</evidence>
<feature type="region of interest" description="Disordered" evidence="1">
    <location>
        <begin position="1"/>
        <end position="96"/>
    </location>
</feature>
<feature type="compositionally biased region" description="Basic and acidic residues" evidence="1">
    <location>
        <begin position="59"/>
        <end position="88"/>
    </location>
</feature>
<feature type="region of interest" description="Disordered" evidence="1">
    <location>
        <begin position="168"/>
        <end position="191"/>
    </location>
</feature>
<name>A0A2V1GXZ1_9GAMM</name>
<dbReference type="Pfam" id="PF09831">
    <property type="entry name" value="DUF2058"/>
    <property type="match status" value="1"/>
</dbReference>
<dbReference type="InterPro" id="IPR018636">
    <property type="entry name" value="DUF2058"/>
</dbReference>
<sequence length="191" mass="21685">MSNSLQDQLLRAGLVTKQKAKQVKSGKHKQTKQVLNRKKDERKPVDPMQSEAAALKAAQAERDRELNERREAAKKQKARDAQMRQITKEHRKNKAGAEETFNYSNGEKIYTVHVTGEQRDLLKAGQLGVVNWGGEYHILAAESCLKVQNISPKTFVFLNDIVKSKDDAAVDKDDPNADHYSQFEIPDDLDW</sequence>
<evidence type="ECO:0000256" key="1">
    <source>
        <dbReference type="SAM" id="MobiDB-lite"/>
    </source>
</evidence>
<comment type="caution">
    <text evidence="2">The sequence shown here is derived from an EMBL/GenBank/DDBJ whole genome shotgun (WGS) entry which is preliminary data.</text>
</comment>
<feature type="compositionally biased region" description="Basic and acidic residues" evidence="1">
    <location>
        <begin position="168"/>
        <end position="177"/>
    </location>
</feature>
<protein>
    <recommendedName>
        <fullName evidence="4">DUF2058 domain-containing protein</fullName>
    </recommendedName>
</protein>
<dbReference type="EMBL" id="QDDL01000003">
    <property type="protein sequence ID" value="PVZ69505.1"/>
    <property type="molecule type" value="Genomic_DNA"/>
</dbReference>
<organism evidence="2 3">
    <name type="scientific">Pelagibaculum spongiae</name>
    <dbReference type="NCBI Taxonomy" id="2080658"/>
    <lineage>
        <taxon>Bacteria</taxon>
        <taxon>Pseudomonadati</taxon>
        <taxon>Pseudomonadota</taxon>
        <taxon>Gammaproteobacteria</taxon>
        <taxon>Oceanospirillales</taxon>
        <taxon>Pelagibaculum</taxon>
    </lineage>
</organism>
<keyword evidence="3" id="KW-1185">Reference proteome</keyword>
<dbReference type="AlphaFoldDB" id="A0A2V1GXZ1"/>
<accession>A0A2V1GXZ1</accession>
<gene>
    <name evidence="2" type="ORF">DC094_09250</name>
</gene>
<dbReference type="Proteomes" id="UP000244906">
    <property type="component" value="Unassembled WGS sequence"/>
</dbReference>
<proteinExistence type="predicted"/>
<dbReference type="RefSeq" id="WP_116686841.1">
    <property type="nucleotide sequence ID" value="NZ_CAWNYD010000003.1"/>
</dbReference>